<dbReference type="InterPro" id="IPR036271">
    <property type="entry name" value="Tet_transcr_reg_TetR-rel_C_sf"/>
</dbReference>
<keyword evidence="1 2" id="KW-0238">DNA-binding</keyword>
<dbReference type="Gene3D" id="1.10.357.10">
    <property type="entry name" value="Tetracycline Repressor, domain 2"/>
    <property type="match status" value="1"/>
</dbReference>
<dbReference type="STRING" id="1042163.BRLA_c026590"/>
<dbReference type="InterPro" id="IPR023772">
    <property type="entry name" value="DNA-bd_HTH_TetR-type_CS"/>
</dbReference>
<dbReference type="PANTHER" id="PTHR43479:SF8">
    <property type="entry name" value="TRANSCRIPTIONAL REGULATOR, TETR FAMILY"/>
    <property type="match status" value="1"/>
</dbReference>
<reference evidence="4 5" key="1">
    <citation type="journal article" date="2011" name="J. Bacteriol.">
        <title>Genome sequence of Brevibacillus laterosporus LMG 15441, a pathogen of invertebrates.</title>
        <authorList>
            <person name="Djukic M."/>
            <person name="Poehlein A."/>
            <person name="Thurmer A."/>
            <person name="Daniel R."/>
        </authorList>
    </citation>
    <scope>NUCLEOTIDE SEQUENCE [LARGE SCALE GENOMIC DNA]</scope>
    <source>
        <strain evidence="4 5">LMG 15441</strain>
    </source>
</reference>
<dbReference type="GO" id="GO:0003677">
    <property type="term" value="F:DNA binding"/>
    <property type="evidence" value="ECO:0007669"/>
    <property type="project" value="UniProtKB-UniRule"/>
</dbReference>
<dbReference type="EMBL" id="CP007806">
    <property type="protein sequence ID" value="AIG26978.1"/>
    <property type="molecule type" value="Genomic_DNA"/>
</dbReference>
<evidence type="ECO:0000256" key="2">
    <source>
        <dbReference type="PROSITE-ProRule" id="PRU00335"/>
    </source>
</evidence>
<dbReference type="PANTHER" id="PTHR43479">
    <property type="entry name" value="ACREF/ENVCD OPERON REPRESSOR-RELATED"/>
    <property type="match status" value="1"/>
</dbReference>
<sequence length="209" mass="24287">MSEIERELGQTAMTHMTKKGQETRQKLLTAAEQVFGANGYYEASIVMITQEAQVAQGTFYNYFSSKKAIYEELIRQLSRDLRSQIKLEVIKAHSHEEALRLGFQAFFRWVKEHRNLYGIVQQAVLVDEALYRWYYDKLASGFIKSLTAAMEEKAFRSLDKETLAYCLMSIGQFLGMRWVYWENQEVPVEVFETAMSFILQGMGKKAENK</sequence>
<dbReference type="eggNOG" id="COG1309">
    <property type="taxonomic scope" value="Bacteria"/>
</dbReference>
<keyword evidence="5" id="KW-1185">Reference proteome</keyword>
<name>A0A075R715_BRELA</name>
<dbReference type="InterPro" id="IPR050624">
    <property type="entry name" value="HTH-type_Tx_Regulator"/>
</dbReference>
<dbReference type="Proteomes" id="UP000005850">
    <property type="component" value="Chromosome"/>
</dbReference>
<organism evidence="4 5">
    <name type="scientific">Brevibacillus laterosporus LMG 15441</name>
    <dbReference type="NCBI Taxonomy" id="1042163"/>
    <lineage>
        <taxon>Bacteria</taxon>
        <taxon>Bacillati</taxon>
        <taxon>Bacillota</taxon>
        <taxon>Bacilli</taxon>
        <taxon>Bacillales</taxon>
        <taxon>Paenibacillaceae</taxon>
        <taxon>Brevibacillus</taxon>
    </lineage>
</organism>
<dbReference type="AlphaFoldDB" id="A0A075R715"/>
<feature type="domain" description="HTH tetR-type" evidence="3">
    <location>
        <begin position="21"/>
        <end position="81"/>
    </location>
</feature>
<protein>
    <submittedName>
        <fullName evidence="4">Putative HTH-type transcriptional regulator YvdT</fullName>
    </submittedName>
</protein>
<dbReference type="PROSITE" id="PS50977">
    <property type="entry name" value="HTH_TETR_2"/>
    <property type="match status" value="1"/>
</dbReference>
<evidence type="ECO:0000313" key="4">
    <source>
        <dbReference type="EMBL" id="AIG26978.1"/>
    </source>
</evidence>
<feature type="DNA-binding region" description="H-T-H motif" evidence="2">
    <location>
        <begin position="44"/>
        <end position="63"/>
    </location>
</feature>
<dbReference type="SUPFAM" id="SSF46689">
    <property type="entry name" value="Homeodomain-like"/>
    <property type="match status" value="1"/>
</dbReference>
<dbReference type="HOGENOM" id="CLU_069356_12_6_9"/>
<proteinExistence type="predicted"/>
<dbReference type="InterPro" id="IPR001647">
    <property type="entry name" value="HTH_TetR"/>
</dbReference>
<dbReference type="InterPro" id="IPR009057">
    <property type="entry name" value="Homeodomain-like_sf"/>
</dbReference>
<dbReference type="KEGG" id="blr:BRLA_c026590"/>
<dbReference type="PROSITE" id="PS01081">
    <property type="entry name" value="HTH_TETR_1"/>
    <property type="match status" value="1"/>
</dbReference>
<evidence type="ECO:0000313" key="5">
    <source>
        <dbReference type="Proteomes" id="UP000005850"/>
    </source>
</evidence>
<dbReference type="SUPFAM" id="SSF48498">
    <property type="entry name" value="Tetracyclin repressor-like, C-terminal domain"/>
    <property type="match status" value="1"/>
</dbReference>
<dbReference type="Pfam" id="PF00440">
    <property type="entry name" value="TetR_N"/>
    <property type="match status" value="1"/>
</dbReference>
<evidence type="ECO:0000256" key="1">
    <source>
        <dbReference type="ARBA" id="ARBA00023125"/>
    </source>
</evidence>
<gene>
    <name evidence="4" type="primary">yvdT_2</name>
    <name evidence="4" type="ORF">BRLA_c026590</name>
</gene>
<dbReference type="PRINTS" id="PR00455">
    <property type="entry name" value="HTHTETR"/>
</dbReference>
<evidence type="ECO:0000259" key="3">
    <source>
        <dbReference type="PROSITE" id="PS50977"/>
    </source>
</evidence>
<accession>A0A075R715</accession>